<gene>
    <name evidence="5" type="ORF">RMSM_01175</name>
</gene>
<evidence type="ECO:0000259" key="4">
    <source>
        <dbReference type="PROSITE" id="PS51832"/>
    </source>
</evidence>
<dbReference type="Proteomes" id="UP000011991">
    <property type="component" value="Unassembled WGS sequence"/>
</dbReference>
<dbReference type="SUPFAM" id="SSF109604">
    <property type="entry name" value="HD-domain/PDEase-like"/>
    <property type="match status" value="1"/>
</dbReference>
<dbReference type="PROSITE" id="PS51832">
    <property type="entry name" value="HD_GYP"/>
    <property type="match status" value="1"/>
</dbReference>
<dbReference type="GO" id="GO:0016787">
    <property type="term" value="F:hydrolase activity"/>
    <property type="evidence" value="ECO:0007669"/>
    <property type="project" value="UniProtKB-KW"/>
</dbReference>
<dbReference type="PROSITE" id="PS50110">
    <property type="entry name" value="RESPONSE_REGULATORY"/>
    <property type="match status" value="1"/>
</dbReference>
<comment type="caution">
    <text evidence="5">The sequence shown here is derived from an EMBL/GenBank/DDBJ whole genome shotgun (WGS) entry which is preliminary data.</text>
</comment>
<dbReference type="SMART" id="SM00448">
    <property type="entry name" value="REC"/>
    <property type="match status" value="1"/>
</dbReference>
<dbReference type="AlphaFoldDB" id="M5RRR6"/>
<feature type="domain" description="HD-GYP" evidence="4">
    <location>
        <begin position="181"/>
        <end position="399"/>
    </location>
</feature>
<organism evidence="5 6">
    <name type="scientific">Rhodopirellula maiorica SM1</name>
    <dbReference type="NCBI Taxonomy" id="1265738"/>
    <lineage>
        <taxon>Bacteria</taxon>
        <taxon>Pseudomonadati</taxon>
        <taxon>Planctomycetota</taxon>
        <taxon>Planctomycetia</taxon>
        <taxon>Pirellulales</taxon>
        <taxon>Pirellulaceae</taxon>
        <taxon>Novipirellula</taxon>
    </lineage>
</organism>
<keyword evidence="5" id="KW-0378">Hydrolase</keyword>
<dbReference type="InterPro" id="IPR001789">
    <property type="entry name" value="Sig_transdc_resp-reg_receiver"/>
</dbReference>
<feature type="modified residue" description="4-aspartylphosphate" evidence="1">
    <location>
        <position position="87"/>
    </location>
</feature>
<feature type="domain" description="Response regulatory" evidence="3">
    <location>
        <begin position="37"/>
        <end position="154"/>
    </location>
</feature>
<name>M5RRR6_9BACT</name>
<dbReference type="InterPro" id="IPR037522">
    <property type="entry name" value="HD_GYP_dom"/>
</dbReference>
<dbReference type="InterPro" id="IPR052020">
    <property type="entry name" value="Cyclic_di-GMP/3'3'-cGAMP_PDE"/>
</dbReference>
<dbReference type="InterPro" id="IPR011006">
    <property type="entry name" value="CheY-like_superfamily"/>
</dbReference>
<dbReference type="GO" id="GO:0000160">
    <property type="term" value="P:phosphorelay signal transduction system"/>
    <property type="evidence" value="ECO:0007669"/>
    <property type="project" value="InterPro"/>
</dbReference>
<sequence length="418" mass="46121">MPTSIPSAVNTPQDQSALPIAAASTSAARPEHVVDGKIMIVDHEPVNVLVAKKHLQAAGYSNFETTVDTANALQSIIAAGPDVLLLDVNMPNANGIDILRELRNRPEFRHLPVLILTANDDASVKLSCLELGATDFLIKPVDPMELAPRVRNALQNKSYQDQLQHHTEDLEETIQQRTADLERSRREVIYCLARAAELRDNDTGNHVIRVGRFAGLIAGQLGLPDWYVEDIELAAQLHDVGKIAVPDAILLKPGRLMPSEFAVIQTHVKLGHQIIKPHTINDGSSRRRSTYEECPIERDSGSLMRLAASITQTHHEKFDGSGYPLGLAGEDIPLEGRITAVADVYDALASERPYKKPMPREKCFSILRESRGTHFDPNVLDAFFAALPEILKVQAEYRDHYQNEAPPESTNAPESTSE</sequence>
<evidence type="ECO:0000313" key="5">
    <source>
        <dbReference type="EMBL" id="EMI21891.1"/>
    </source>
</evidence>
<keyword evidence="6" id="KW-1185">Reference proteome</keyword>
<keyword evidence="2" id="KW-0175">Coiled coil</keyword>
<dbReference type="Gene3D" id="1.10.3210.10">
    <property type="entry name" value="Hypothetical protein af1432"/>
    <property type="match status" value="1"/>
</dbReference>
<accession>M5RRR6</accession>
<dbReference type="EMBL" id="ANOG01000178">
    <property type="protein sequence ID" value="EMI21891.1"/>
    <property type="molecule type" value="Genomic_DNA"/>
</dbReference>
<dbReference type="InterPro" id="IPR003607">
    <property type="entry name" value="HD/PDEase_dom"/>
</dbReference>
<protein>
    <submittedName>
        <fullName evidence="5">Response regulator receiver modulated metal dependent phosphohydrolase</fullName>
    </submittedName>
</protein>
<keyword evidence="1" id="KW-0597">Phosphoprotein</keyword>
<dbReference type="SMART" id="SM00471">
    <property type="entry name" value="HDc"/>
    <property type="match status" value="1"/>
</dbReference>
<proteinExistence type="predicted"/>
<dbReference type="CDD" id="cd00077">
    <property type="entry name" value="HDc"/>
    <property type="match status" value="1"/>
</dbReference>
<evidence type="ECO:0000256" key="2">
    <source>
        <dbReference type="SAM" id="Coils"/>
    </source>
</evidence>
<evidence type="ECO:0000313" key="6">
    <source>
        <dbReference type="Proteomes" id="UP000011991"/>
    </source>
</evidence>
<dbReference type="Gene3D" id="3.40.50.2300">
    <property type="match status" value="1"/>
</dbReference>
<dbReference type="RefSeq" id="WP_008692684.1">
    <property type="nucleotide sequence ID" value="NZ_ANOG01000178.1"/>
</dbReference>
<dbReference type="PATRIC" id="fig|1265738.3.peg.1171"/>
<dbReference type="SUPFAM" id="SSF52172">
    <property type="entry name" value="CheY-like"/>
    <property type="match status" value="1"/>
</dbReference>
<evidence type="ECO:0000259" key="3">
    <source>
        <dbReference type="PROSITE" id="PS50110"/>
    </source>
</evidence>
<dbReference type="Pfam" id="PF00072">
    <property type="entry name" value="Response_reg"/>
    <property type="match status" value="1"/>
</dbReference>
<reference evidence="5 6" key="1">
    <citation type="journal article" date="2013" name="Mar. Genomics">
        <title>Expression of sulfatases in Rhodopirellula baltica and the diversity of sulfatases in the genus Rhodopirellula.</title>
        <authorList>
            <person name="Wegner C.E."/>
            <person name="Richter-Heitmann T."/>
            <person name="Klindworth A."/>
            <person name="Klockow C."/>
            <person name="Richter M."/>
            <person name="Achstetter T."/>
            <person name="Glockner F.O."/>
            <person name="Harder J."/>
        </authorList>
    </citation>
    <scope>NUCLEOTIDE SEQUENCE [LARGE SCALE GENOMIC DNA]</scope>
    <source>
        <strain evidence="5 6">SM1</strain>
    </source>
</reference>
<dbReference type="PANTHER" id="PTHR45228:SF1">
    <property type="entry name" value="CYCLIC DI-GMP PHOSPHODIESTERASE TM_0186"/>
    <property type="match status" value="1"/>
</dbReference>
<dbReference type="PANTHER" id="PTHR45228">
    <property type="entry name" value="CYCLIC DI-GMP PHOSPHODIESTERASE TM_0186-RELATED"/>
    <property type="match status" value="1"/>
</dbReference>
<dbReference type="Pfam" id="PF13487">
    <property type="entry name" value="HD_5"/>
    <property type="match status" value="1"/>
</dbReference>
<evidence type="ECO:0000256" key="1">
    <source>
        <dbReference type="PROSITE-ProRule" id="PRU00169"/>
    </source>
</evidence>
<dbReference type="OrthoDB" id="9759601at2"/>
<feature type="coiled-coil region" evidence="2">
    <location>
        <begin position="156"/>
        <end position="187"/>
    </location>
</feature>